<evidence type="ECO:0000313" key="1">
    <source>
        <dbReference type="EMBL" id="SEC07926.1"/>
    </source>
</evidence>
<dbReference type="EMBL" id="FNSD01000001">
    <property type="protein sequence ID" value="SEC07926.1"/>
    <property type="molecule type" value="Genomic_DNA"/>
</dbReference>
<proteinExistence type="predicted"/>
<evidence type="ECO:0008006" key="3">
    <source>
        <dbReference type="Google" id="ProtNLM"/>
    </source>
</evidence>
<dbReference type="AlphaFoldDB" id="A0A1H4PKG7"/>
<gene>
    <name evidence="1" type="ORF">SAMN05443244_2593</name>
</gene>
<accession>A0A1H4PKG7</accession>
<reference evidence="1 2" key="1">
    <citation type="submission" date="2016-10" db="EMBL/GenBank/DDBJ databases">
        <authorList>
            <person name="de Groot N.N."/>
        </authorList>
    </citation>
    <scope>NUCLEOTIDE SEQUENCE [LARGE SCALE GENOMIC DNA]</scope>
    <source>
        <strain evidence="1 2">AB35.6</strain>
    </source>
</reference>
<protein>
    <recommendedName>
        <fullName evidence="3">TlpA family protein disulfide reductase</fullName>
    </recommendedName>
</protein>
<name>A0A1H4PKG7_9BACT</name>
<dbReference type="OrthoDB" id="161480at2"/>
<sequence>MPIPATALATTDVARFPQVHSKDLNGHAVTLPRDLPGERTVVILGWQRGQQGSIESWAKAMAPSAGSAWLSVPVIDTSNGFLKMIINSGMRHGIPNHAWWPHVVALYTKKDRFNQQVGVASEEQVQALVVDRAGNILERVVGDYTEAGADRLRAALQ</sequence>
<organism evidence="1 2">
    <name type="scientific">Terriglobus roseus</name>
    <dbReference type="NCBI Taxonomy" id="392734"/>
    <lineage>
        <taxon>Bacteria</taxon>
        <taxon>Pseudomonadati</taxon>
        <taxon>Acidobacteriota</taxon>
        <taxon>Terriglobia</taxon>
        <taxon>Terriglobales</taxon>
        <taxon>Acidobacteriaceae</taxon>
        <taxon>Terriglobus</taxon>
    </lineage>
</organism>
<dbReference type="Proteomes" id="UP000182409">
    <property type="component" value="Unassembled WGS sequence"/>
</dbReference>
<evidence type="ECO:0000313" key="2">
    <source>
        <dbReference type="Proteomes" id="UP000182409"/>
    </source>
</evidence>
<dbReference type="RefSeq" id="WP_074654431.1">
    <property type="nucleotide sequence ID" value="NZ_FNSD01000001.1"/>
</dbReference>